<keyword evidence="2" id="KW-1185">Reference proteome</keyword>
<feature type="non-terminal residue" evidence="1">
    <location>
        <position position="43"/>
    </location>
</feature>
<gene>
    <name evidence="1" type="ORF">SPELUC_LOCUS16678</name>
</gene>
<evidence type="ECO:0000313" key="1">
    <source>
        <dbReference type="EMBL" id="CAG8784685.1"/>
    </source>
</evidence>
<reference evidence="1" key="1">
    <citation type="submission" date="2021-06" db="EMBL/GenBank/DDBJ databases">
        <authorList>
            <person name="Kallberg Y."/>
            <person name="Tangrot J."/>
            <person name="Rosling A."/>
        </authorList>
    </citation>
    <scope>NUCLEOTIDE SEQUENCE</scope>
    <source>
        <strain evidence="1">28 12/20/2015</strain>
    </source>
</reference>
<sequence>MPTQETPITPIKDLENITLTELKDNSTFKANALWQDSPALVLL</sequence>
<accession>A0ACA9RA83</accession>
<evidence type="ECO:0000313" key="2">
    <source>
        <dbReference type="Proteomes" id="UP000789366"/>
    </source>
</evidence>
<name>A0ACA9RA83_9GLOM</name>
<dbReference type="EMBL" id="CAJVPW010063428">
    <property type="protein sequence ID" value="CAG8784685.1"/>
    <property type="molecule type" value="Genomic_DNA"/>
</dbReference>
<proteinExistence type="predicted"/>
<organism evidence="1 2">
    <name type="scientific">Cetraspora pellucida</name>
    <dbReference type="NCBI Taxonomy" id="1433469"/>
    <lineage>
        <taxon>Eukaryota</taxon>
        <taxon>Fungi</taxon>
        <taxon>Fungi incertae sedis</taxon>
        <taxon>Mucoromycota</taxon>
        <taxon>Glomeromycotina</taxon>
        <taxon>Glomeromycetes</taxon>
        <taxon>Diversisporales</taxon>
        <taxon>Gigasporaceae</taxon>
        <taxon>Cetraspora</taxon>
    </lineage>
</organism>
<comment type="caution">
    <text evidence="1">The sequence shown here is derived from an EMBL/GenBank/DDBJ whole genome shotgun (WGS) entry which is preliminary data.</text>
</comment>
<dbReference type="Proteomes" id="UP000789366">
    <property type="component" value="Unassembled WGS sequence"/>
</dbReference>
<protein>
    <submittedName>
        <fullName evidence="1">16673_t:CDS:1</fullName>
    </submittedName>
</protein>